<keyword evidence="2" id="KW-1185">Reference proteome</keyword>
<dbReference type="EMBL" id="LGRX02003164">
    <property type="protein sequence ID" value="KAK3282761.1"/>
    <property type="molecule type" value="Genomic_DNA"/>
</dbReference>
<dbReference type="Proteomes" id="UP001190700">
    <property type="component" value="Unassembled WGS sequence"/>
</dbReference>
<proteinExistence type="predicted"/>
<gene>
    <name evidence="1" type="ORF">CYMTET_9514</name>
</gene>
<name>A0AAE0GRH9_9CHLO</name>
<sequence>MEVYGALGPGPDEFLRKTQRRLREWRRHGGGMAERQRRWMTIGDPNLDRGEGARREEMGRLALLDEAWGRD</sequence>
<accession>A0AAE0GRH9</accession>
<evidence type="ECO:0000313" key="1">
    <source>
        <dbReference type="EMBL" id="KAK3282761.1"/>
    </source>
</evidence>
<comment type="caution">
    <text evidence="1">The sequence shown here is derived from an EMBL/GenBank/DDBJ whole genome shotgun (WGS) entry which is preliminary data.</text>
</comment>
<reference evidence="1 2" key="1">
    <citation type="journal article" date="2015" name="Genome Biol. Evol.">
        <title>Comparative Genomics of a Bacterivorous Green Alga Reveals Evolutionary Causalities and Consequences of Phago-Mixotrophic Mode of Nutrition.</title>
        <authorList>
            <person name="Burns J.A."/>
            <person name="Paasch A."/>
            <person name="Narechania A."/>
            <person name="Kim E."/>
        </authorList>
    </citation>
    <scope>NUCLEOTIDE SEQUENCE [LARGE SCALE GENOMIC DNA]</scope>
    <source>
        <strain evidence="1 2">PLY_AMNH</strain>
    </source>
</reference>
<protein>
    <submittedName>
        <fullName evidence="1">Uncharacterized protein</fullName>
    </submittedName>
</protein>
<dbReference type="AlphaFoldDB" id="A0AAE0GRH9"/>
<evidence type="ECO:0000313" key="2">
    <source>
        <dbReference type="Proteomes" id="UP001190700"/>
    </source>
</evidence>
<organism evidence="1 2">
    <name type="scientific">Cymbomonas tetramitiformis</name>
    <dbReference type="NCBI Taxonomy" id="36881"/>
    <lineage>
        <taxon>Eukaryota</taxon>
        <taxon>Viridiplantae</taxon>
        <taxon>Chlorophyta</taxon>
        <taxon>Pyramimonadophyceae</taxon>
        <taxon>Pyramimonadales</taxon>
        <taxon>Pyramimonadaceae</taxon>
        <taxon>Cymbomonas</taxon>
    </lineage>
</organism>